<dbReference type="EMBL" id="JAHRIM010096738">
    <property type="protein sequence ID" value="MEQ2278442.1"/>
    <property type="molecule type" value="Genomic_DNA"/>
</dbReference>
<dbReference type="SUPFAM" id="SSF81324">
    <property type="entry name" value="Voltage-gated potassium channels"/>
    <property type="match status" value="1"/>
</dbReference>
<evidence type="ECO:0000256" key="12">
    <source>
        <dbReference type="SAM" id="Phobius"/>
    </source>
</evidence>
<feature type="transmembrane region" description="Helical" evidence="12">
    <location>
        <begin position="172"/>
        <end position="195"/>
    </location>
</feature>
<keyword evidence="3" id="KW-0109">Calcium transport</keyword>
<dbReference type="Pfam" id="PF00520">
    <property type="entry name" value="Ion_trans"/>
    <property type="match status" value="1"/>
</dbReference>
<evidence type="ECO:0000256" key="6">
    <source>
        <dbReference type="ARBA" id="ARBA00022837"/>
    </source>
</evidence>
<proteinExistence type="predicted"/>
<keyword evidence="10 12" id="KW-0472">Membrane</keyword>
<keyword evidence="9" id="KW-0406">Ion transport</keyword>
<evidence type="ECO:0000256" key="8">
    <source>
        <dbReference type="ARBA" id="ARBA00022989"/>
    </source>
</evidence>
<sequence>MDSAFLPAPCLTPLALELDPVSVPGFTPQPNHWFIQPEPAWLSSPPGIIVKRTITALCVPVTASADSPEDLDQSAIRLQSVGLFLINCLDHFLFWLLRLIPRLRRLFSVVLETMTHKSSGEQATTHHMPGKPGGLDVKALRAFRVLRPLRLVSGVPSLQIVLNSIMKAMVPLLHIALLVLFVIIIYAIIGLELFIGRMHRTCYYIGTGTTHAGSTPVTSVIILIPGAPQ</sequence>
<dbReference type="InterPro" id="IPR005821">
    <property type="entry name" value="Ion_trans_dom"/>
</dbReference>
<dbReference type="PANTHER" id="PTHR45628">
    <property type="entry name" value="VOLTAGE-DEPENDENT CALCIUM CHANNEL TYPE A SUBUNIT ALPHA-1"/>
    <property type="match status" value="1"/>
</dbReference>
<evidence type="ECO:0000256" key="4">
    <source>
        <dbReference type="ARBA" id="ARBA00022673"/>
    </source>
</evidence>
<keyword evidence="15" id="KW-1185">Reference proteome</keyword>
<evidence type="ECO:0000313" key="14">
    <source>
        <dbReference type="EMBL" id="MEQ2278442.1"/>
    </source>
</evidence>
<keyword evidence="4" id="KW-0107">Calcium channel</keyword>
<comment type="caution">
    <text evidence="14">The sequence shown here is derived from an EMBL/GenBank/DDBJ whole genome shotgun (WGS) entry which is preliminary data.</text>
</comment>
<dbReference type="Gene3D" id="1.10.287.70">
    <property type="match status" value="1"/>
</dbReference>
<reference evidence="14 15" key="1">
    <citation type="submission" date="2021-06" db="EMBL/GenBank/DDBJ databases">
        <authorList>
            <person name="Palmer J.M."/>
        </authorList>
    </citation>
    <scope>NUCLEOTIDE SEQUENCE [LARGE SCALE GENOMIC DNA]</scope>
    <source>
        <strain evidence="14 15">XR_2019</strain>
        <tissue evidence="14">Muscle</tissue>
    </source>
</reference>
<comment type="subcellular location">
    <subcellularLocation>
        <location evidence="1">Membrane</location>
        <topology evidence="1">Multi-pass membrane protein</topology>
    </subcellularLocation>
</comment>
<dbReference type="Proteomes" id="UP001444071">
    <property type="component" value="Unassembled WGS sequence"/>
</dbReference>
<keyword evidence="7" id="KW-0851">Voltage-gated channel</keyword>
<keyword evidence="2" id="KW-0813">Transport</keyword>
<evidence type="ECO:0000313" key="15">
    <source>
        <dbReference type="Proteomes" id="UP001444071"/>
    </source>
</evidence>
<gene>
    <name evidence="14" type="ORF">XENORESO_018679</name>
</gene>
<keyword evidence="5 12" id="KW-0812">Transmembrane</keyword>
<name>A0ABV0XAK3_9TELE</name>
<evidence type="ECO:0000256" key="1">
    <source>
        <dbReference type="ARBA" id="ARBA00004141"/>
    </source>
</evidence>
<evidence type="ECO:0000256" key="7">
    <source>
        <dbReference type="ARBA" id="ARBA00022882"/>
    </source>
</evidence>
<protein>
    <recommendedName>
        <fullName evidence="13">Ion transport domain-containing protein</fullName>
    </recommendedName>
</protein>
<dbReference type="InterPro" id="IPR050599">
    <property type="entry name" value="VDCC_alpha-1_subunit"/>
</dbReference>
<evidence type="ECO:0000259" key="13">
    <source>
        <dbReference type="Pfam" id="PF00520"/>
    </source>
</evidence>
<evidence type="ECO:0000256" key="10">
    <source>
        <dbReference type="ARBA" id="ARBA00023136"/>
    </source>
</evidence>
<accession>A0ABV0XAK3</accession>
<keyword evidence="8 12" id="KW-1133">Transmembrane helix</keyword>
<keyword evidence="6" id="KW-0106">Calcium</keyword>
<evidence type="ECO:0000256" key="11">
    <source>
        <dbReference type="ARBA" id="ARBA00023303"/>
    </source>
</evidence>
<feature type="domain" description="Ion transport" evidence="13">
    <location>
        <begin position="133"/>
        <end position="200"/>
    </location>
</feature>
<evidence type="ECO:0000256" key="2">
    <source>
        <dbReference type="ARBA" id="ARBA00022448"/>
    </source>
</evidence>
<dbReference type="PANTHER" id="PTHR45628:SF2">
    <property type="entry name" value="VOLTAGE-DEPENDENT L-TYPE CALCIUM CHANNEL SUBUNIT ALPHA-1F"/>
    <property type="match status" value="1"/>
</dbReference>
<evidence type="ECO:0000256" key="3">
    <source>
        <dbReference type="ARBA" id="ARBA00022568"/>
    </source>
</evidence>
<evidence type="ECO:0000256" key="9">
    <source>
        <dbReference type="ARBA" id="ARBA00023065"/>
    </source>
</evidence>
<evidence type="ECO:0000256" key="5">
    <source>
        <dbReference type="ARBA" id="ARBA00022692"/>
    </source>
</evidence>
<organism evidence="14 15">
    <name type="scientific">Xenotaenia resolanae</name>
    <dbReference type="NCBI Taxonomy" id="208358"/>
    <lineage>
        <taxon>Eukaryota</taxon>
        <taxon>Metazoa</taxon>
        <taxon>Chordata</taxon>
        <taxon>Craniata</taxon>
        <taxon>Vertebrata</taxon>
        <taxon>Euteleostomi</taxon>
        <taxon>Actinopterygii</taxon>
        <taxon>Neopterygii</taxon>
        <taxon>Teleostei</taxon>
        <taxon>Neoteleostei</taxon>
        <taxon>Acanthomorphata</taxon>
        <taxon>Ovalentaria</taxon>
        <taxon>Atherinomorphae</taxon>
        <taxon>Cyprinodontiformes</taxon>
        <taxon>Goodeidae</taxon>
        <taxon>Xenotaenia</taxon>
    </lineage>
</organism>
<keyword evidence="11" id="KW-0407">Ion channel</keyword>